<dbReference type="PANTHER" id="PTHR43318">
    <property type="entry name" value="UDP-N-ACETYLGLUCOSAMINE 4,6-DEHYDRATASE"/>
    <property type="match status" value="1"/>
</dbReference>
<dbReference type="InterPro" id="IPR051203">
    <property type="entry name" value="Polysaccharide_Synthase-Rel"/>
</dbReference>
<dbReference type="SUPFAM" id="SSF53335">
    <property type="entry name" value="S-adenosyl-L-methionine-dependent methyltransferases"/>
    <property type="match status" value="1"/>
</dbReference>
<feature type="transmembrane region" description="Helical" evidence="2">
    <location>
        <begin position="12"/>
        <end position="31"/>
    </location>
</feature>
<keyword evidence="2" id="KW-0812">Transmembrane</keyword>
<feature type="transmembrane region" description="Helical" evidence="2">
    <location>
        <begin position="73"/>
        <end position="95"/>
    </location>
</feature>
<keyword evidence="2" id="KW-1133">Transmembrane helix</keyword>
<evidence type="ECO:0000256" key="2">
    <source>
        <dbReference type="SAM" id="Phobius"/>
    </source>
</evidence>
<gene>
    <name evidence="4" type="ORF">GJQ69_06240</name>
</gene>
<dbReference type="SUPFAM" id="SSF51735">
    <property type="entry name" value="NAD(P)-binding Rossmann-fold domains"/>
    <property type="match status" value="1"/>
</dbReference>
<feature type="transmembrane region" description="Helical" evidence="2">
    <location>
        <begin position="43"/>
        <end position="61"/>
    </location>
</feature>
<dbReference type="EMBL" id="CP046051">
    <property type="protein sequence ID" value="QKN24796.1"/>
    <property type="molecule type" value="Genomic_DNA"/>
</dbReference>
<organism evidence="4 5">
    <name type="scientific">Caproicibacterium lactatifermentans</name>
    <dbReference type="NCBI Taxonomy" id="2666138"/>
    <lineage>
        <taxon>Bacteria</taxon>
        <taxon>Bacillati</taxon>
        <taxon>Bacillota</taxon>
        <taxon>Clostridia</taxon>
        <taxon>Eubacteriales</taxon>
        <taxon>Oscillospiraceae</taxon>
        <taxon>Caproicibacterium</taxon>
    </lineage>
</organism>
<comment type="similarity">
    <text evidence="1">Belongs to the polysaccharide synthase family.</text>
</comment>
<evidence type="ECO:0000259" key="3">
    <source>
        <dbReference type="Pfam" id="PF02719"/>
    </source>
</evidence>
<sequence>MKNLIPQLVADCLAVYLGYWLAFALRFDTVIFDYYNWETFTFWIPWLILIHIGCFFMARFYNTRWEYCSIDEIFQIFLGTTAAAAICFLLVWFASPLFDVRKFWRSIYVFAYVLIFGLVCLTRISVRFVYRLRRSHRSGSLLEESKRVMIVGAGEMGSMLIKDMKSAPESRGTPIVAIDDDPKKRGARINGVKIVGGRHAIPRMAARYNIDEILLAMSSVPRADKQEIMHICSSTGCKLKTVPALYELVEGSPASMQVHDVDITDLLGRDEIHLNTEEISGYLAGKTILVTGGGGSIGSELCRQIAHFYPKKIVVFDIYENNAYDLQNELKMKYGDKLDLEVIIGSVRDKARVEHVMRIYQPSVVFHAAAHKHVPLMELSPGEAVKNNVFGTLNVAQACDKFGVNRMVLISTDKAVNPTNIMGATKRICELIIQYMSRHSHHTEYAAVRFGNVLGSSGSVIPLFKRQIAAGGPVTVTHPDIIRYFMTIPEAARLVIQAGGMAQGGEIFVLDMGQPVKIVDLARNLIRLSGYEPDVDIKIVYTGLRPGEKLYEELLLDAEGKCKKTEHDLIYIGSPIRFNENSFLSDLEELRSAAGADNHKMVGIVHRLVPTYSGHADKTDLLAVEADKEGV</sequence>
<keyword evidence="2" id="KW-0472">Membrane</keyword>
<dbReference type="InterPro" id="IPR036291">
    <property type="entry name" value="NAD(P)-bd_dom_sf"/>
</dbReference>
<dbReference type="Proteomes" id="UP000501316">
    <property type="component" value="Chromosome"/>
</dbReference>
<feature type="domain" description="Polysaccharide biosynthesis protein CapD-like" evidence="3">
    <location>
        <begin position="288"/>
        <end position="572"/>
    </location>
</feature>
<evidence type="ECO:0000256" key="1">
    <source>
        <dbReference type="ARBA" id="ARBA00007430"/>
    </source>
</evidence>
<dbReference type="CDD" id="cd05237">
    <property type="entry name" value="UDP_invert_4-6DH_SDR_e"/>
    <property type="match status" value="1"/>
</dbReference>
<reference evidence="4 5" key="1">
    <citation type="submission" date="2019-11" db="EMBL/GenBank/DDBJ databases">
        <authorList>
            <person name="Ren C."/>
            <person name="Wang H."/>
            <person name="Xu Y."/>
        </authorList>
    </citation>
    <scope>NUCLEOTIDE SEQUENCE [LARGE SCALE GENOMIC DNA]</scope>
    <source>
        <strain evidence="4 5">LBM 19010</strain>
    </source>
</reference>
<feature type="transmembrane region" description="Helical" evidence="2">
    <location>
        <begin position="107"/>
        <end position="130"/>
    </location>
</feature>
<evidence type="ECO:0000313" key="4">
    <source>
        <dbReference type="EMBL" id="QKN24796.1"/>
    </source>
</evidence>
<evidence type="ECO:0000313" key="5">
    <source>
        <dbReference type="Proteomes" id="UP000501316"/>
    </source>
</evidence>
<dbReference type="Pfam" id="PF02719">
    <property type="entry name" value="Polysacc_synt_2"/>
    <property type="match status" value="1"/>
</dbReference>
<protein>
    <submittedName>
        <fullName evidence="4">NAD-dependent epimerase/dehydratase family protein</fullName>
    </submittedName>
</protein>
<accession>A0A859DSW4</accession>
<name>A0A859DSW4_9FIRM</name>
<dbReference type="KEGG" id="clf:GJQ69_06240"/>
<dbReference type="AlphaFoldDB" id="A0A859DSW4"/>
<dbReference type="InterPro" id="IPR029063">
    <property type="entry name" value="SAM-dependent_MTases_sf"/>
</dbReference>
<dbReference type="InterPro" id="IPR003869">
    <property type="entry name" value="Polysac_CapD-like"/>
</dbReference>
<dbReference type="Gene3D" id="3.40.50.720">
    <property type="entry name" value="NAD(P)-binding Rossmann-like Domain"/>
    <property type="match status" value="2"/>
</dbReference>
<dbReference type="PANTHER" id="PTHR43318:SF1">
    <property type="entry name" value="POLYSACCHARIDE BIOSYNTHESIS PROTEIN EPSC-RELATED"/>
    <property type="match status" value="1"/>
</dbReference>
<proteinExistence type="inferred from homology"/>
<dbReference type="Pfam" id="PF13727">
    <property type="entry name" value="CoA_binding_3"/>
    <property type="match status" value="1"/>
</dbReference>